<protein>
    <submittedName>
        <fullName evidence="2">Uncharacterized protein</fullName>
    </submittedName>
</protein>
<organism evidence="2 3">
    <name type="scientific">Cryptolaemus montrouzieri</name>
    <dbReference type="NCBI Taxonomy" id="559131"/>
    <lineage>
        <taxon>Eukaryota</taxon>
        <taxon>Metazoa</taxon>
        <taxon>Ecdysozoa</taxon>
        <taxon>Arthropoda</taxon>
        <taxon>Hexapoda</taxon>
        <taxon>Insecta</taxon>
        <taxon>Pterygota</taxon>
        <taxon>Neoptera</taxon>
        <taxon>Endopterygota</taxon>
        <taxon>Coleoptera</taxon>
        <taxon>Polyphaga</taxon>
        <taxon>Cucujiformia</taxon>
        <taxon>Coccinelloidea</taxon>
        <taxon>Coccinellidae</taxon>
        <taxon>Scymninae</taxon>
        <taxon>Scymnini</taxon>
        <taxon>Cryptolaemus</taxon>
    </lineage>
</organism>
<dbReference type="PANTHER" id="PTHR21393">
    <property type="entry name" value="MITOCHONDRIAL 28S RIBOSOMAL PROTEIN S27"/>
    <property type="match status" value="1"/>
</dbReference>
<dbReference type="GO" id="GO:0005739">
    <property type="term" value="C:mitochondrion"/>
    <property type="evidence" value="ECO:0007669"/>
    <property type="project" value="UniProtKB-SubCell"/>
</dbReference>
<sequence>MLDLVYKLRMTPETTDSLPSMSYAVVKNLLRSNKIQELHTVLEDRLNYGIFLDYHMTNILLDYFWKKKDFISGARIASHSMLQEDPEHAITYNLSLLHCYNCLLSKGEWHQPPGPEEPEEEVKIRVKYIRNEYDDQHFDLKDCKKLIGKTLMYLTKGKSDELSNSFFILGASLFGAIHKANEKLSSSQKSNLTLFREILI</sequence>
<reference evidence="2 3" key="1">
    <citation type="journal article" date="2021" name="BMC Biol.">
        <title>Horizontally acquired antibacterial genes associated with adaptive radiation of ladybird beetles.</title>
        <authorList>
            <person name="Li H.S."/>
            <person name="Tang X.F."/>
            <person name="Huang Y.H."/>
            <person name="Xu Z.Y."/>
            <person name="Chen M.L."/>
            <person name="Du X.Y."/>
            <person name="Qiu B.Y."/>
            <person name="Chen P.T."/>
            <person name="Zhang W."/>
            <person name="Slipinski A."/>
            <person name="Escalona H.E."/>
            <person name="Waterhouse R.M."/>
            <person name="Zwick A."/>
            <person name="Pang H."/>
        </authorList>
    </citation>
    <scope>NUCLEOTIDE SEQUENCE [LARGE SCALE GENOMIC DNA]</scope>
    <source>
        <strain evidence="2">SYSU2018</strain>
    </source>
</reference>
<dbReference type="Proteomes" id="UP001516400">
    <property type="component" value="Unassembled WGS sequence"/>
</dbReference>
<evidence type="ECO:0000313" key="3">
    <source>
        <dbReference type="Proteomes" id="UP001516400"/>
    </source>
</evidence>
<gene>
    <name evidence="2" type="ORF">HHI36_024192</name>
</gene>
<comment type="caution">
    <text evidence="2">The sequence shown here is derived from an EMBL/GenBank/DDBJ whole genome shotgun (WGS) entry which is preliminary data.</text>
</comment>
<dbReference type="InterPro" id="IPR034913">
    <property type="entry name" value="mS27/PTCD2"/>
</dbReference>
<dbReference type="AlphaFoldDB" id="A0ABD2NCF3"/>
<proteinExistence type="predicted"/>
<comment type="subcellular location">
    <subcellularLocation>
        <location evidence="1">Mitochondrion</location>
    </subcellularLocation>
</comment>
<evidence type="ECO:0000313" key="2">
    <source>
        <dbReference type="EMBL" id="KAL3276293.1"/>
    </source>
</evidence>
<name>A0ABD2NCF3_9CUCU</name>
<dbReference type="PANTHER" id="PTHR21393:SF0">
    <property type="entry name" value="SMALL RIBOSOMAL SUBUNIT PROTEIN MS27"/>
    <property type="match status" value="1"/>
</dbReference>
<accession>A0ABD2NCF3</accession>
<dbReference type="InterPro" id="IPR019266">
    <property type="entry name" value="Ribosomal_mS27"/>
</dbReference>
<dbReference type="EMBL" id="JABFTP020000091">
    <property type="protein sequence ID" value="KAL3276293.1"/>
    <property type="molecule type" value="Genomic_DNA"/>
</dbReference>
<keyword evidence="3" id="KW-1185">Reference proteome</keyword>
<dbReference type="Pfam" id="PF10037">
    <property type="entry name" value="MRP-S27"/>
    <property type="match status" value="1"/>
</dbReference>
<evidence type="ECO:0000256" key="1">
    <source>
        <dbReference type="ARBA" id="ARBA00004173"/>
    </source>
</evidence>